<dbReference type="PROSITE" id="PS00197">
    <property type="entry name" value="2FE2S_FER_1"/>
    <property type="match status" value="1"/>
</dbReference>
<dbReference type="Pfam" id="PF12838">
    <property type="entry name" value="Fer4_7"/>
    <property type="match status" value="1"/>
</dbReference>
<name>A0A132BUP5_9RHOB</name>
<reference evidence="10 11" key="1">
    <citation type="submission" date="2015-12" db="EMBL/GenBank/DDBJ databases">
        <title>Genome sequence of the marine Rhodobacteraceae strain O3.65, Candidatus Tritonibacter horizontis.</title>
        <authorList>
            <person name="Poehlein A."/>
            <person name="Giebel H.A."/>
            <person name="Voget S."/>
            <person name="Brinkhoff T."/>
        </authorList>
    </citation>
    <scope>NUCLEOTIDE SEQUENCE [LARGE SCALE GENOMIC DNA]</scope>
    <source>
        <strain evidence="10 11">O3.65</strain>
    </source>
</reference>
<keyword evidence="6" id="KW-0411">Iron-sulfur</keyword>
<evidence type="ECO:0000256" key="5">
    <source>
        <dbReference type="ARBA" id="ARBA00023004"/>
    </source>
</evidence>
<dbReference type="InterPro" id="IPR050415">
    <property type="entry name" value="MRET"/>
</dbReference>
<dbReference type="Pfam" id="PF00111">
    <property type="entry name" value="Fer2"/>
    <property type="match status" value="1"/>
</dbReference>
<evidence type="ECO:0000313" key="11">
    <source>
        <dbReference type="Proteomes" id="UP000068382"/>
    </source>
</evidence>
<dbReference type="EC" id="3.8.1.-" evidence="10"/>
<evidence type="ECO:0000259" key="7">
    <source>
        <dbReference type="PROSITE" id="PS51085"/>
    </source>
</evidence>
<dbReference type="Gene3D" id="3.30.70.20">
    <property type="match status" value="1"/>
</dbReference>
<dbReference type="SUPFAM" id="SSF54862">
    <property type="entry name" value="4Fe-4S ferredoxins"/>
    <property type="match status" value="1"/>
</dbReference>
<dbReference type="InterPro" id="IPR039261">
    <property type="entry name" value="FNR_nucleotide-bd"/>
</dbReference>
<dbReference type="PROSITE" id="PS51379">
    <property type="entry name" value="4FE4S_FER_2"/>
    <property type="match status" value="1"/>
</dbReference>
<accession>A0A132BUP5</accession>
<keyword evidence="2" id="KW-0001">2Fe-2S</keyword>
<dbReference type="GO" id="GO:0046872">
    <property type="term" value="F:metal ion binding"/>
    <property type="evidence" value="ECO:0007669"/>
    <property type="project" value="UniProtKB-KW"/>
</dbReference>
<evidence type="ECO:0000256" key="2">
    <source>
        <dbReference type="ARBA" id="ARBA00022714"/>
    </source>
</evidence>
<dbReference type="SUPFAM" id="SSF54292">
    <property type="entry name" value="2Fe-2S ferredoxin-like"/>
    <property type="match status" value="1"/>
</dbReference>
<dbReference type="SUPFAM" id="SSF52343">
    <property type="entry name" value="Ferredoxin reductase-like, C-terminal NADP-linked domain"/>
    <property type="match status" value="1"/>
</dbReference>
<gene>
    <name evidence="10" type="primary">cprA</name>
    <name evidence="10" type="ORF">TRIHO_29400</name>
</gene>
<dbReference type="PROSITE" id="PS51384">
    <property type="entry name" value="FAD_FR"/>
    <property type="match status" value="1"/>
</dbReference>
<sequence length="1070" mass="117611">MSVRFFSSKHRPVHLGPFPLERLKRVAQADMADVPPSKVLNFRRPDRPASIVNAMCEYQAMMDAIRDGLVNGARADVPEDLQERSDHLKAFGYFADAAMVGIGPMTQAARLDTPWRNPDIDRLADDLKTRQTKTLASGIDMIMADLKDALQAPPTTIGAHKHAIVFLYEMPRDPGPEEPGCDWIEGAEAHRACLRSAEIAVVLANYIRLLGWDAKAHTGTSSDVDLNRLAVAAGLVRVEEGALVAPYLGTGFGLAVVTTDLDLAEDRPLAPLSEQPGHKGRDARWWVGAGAPRSALNGDPFRKRAFRDGPHPFETLKRVDQPTTYIDEARVARVPKRTDMFARAQFGDMGKTNQKAATGGYYARKAAPSMAQRRMLGAFVLLQDGAPAPGPRPTDARRNADLIKATSYWLGIDAVGISRCPDWTWYSHDATGAPIVPDHPQAISMIVDQGFDTTEGTSGDDWIAVAQSMRAYLRFSLLGGVMAKQIRNLGYKAKAHTVMDGEVLQPPLLLLSGLGEVSRIGEVILNPFLGPRLKSGVVTTDMPLSHDRPIDFGLQRFCESCNKCARECPSGAITAGPKLMFNGYEIWKSDSQKCTTYRITTPGGAMCGRCMKTCPWNLEGIFAEKPFRWVAMNIPKAAPALARLDDALGHGEMNPAKKWWWDLELQEDGAYRPTRHPVNARALQTDLDLRYEDQTLAVYPANLAPHPYPYPFPMDREAGIKAYQTMIPAEDYKTRRSRGESGAWDHIYTSDSESPVLEVRVSKVEEMATGIAKYEFQAADGGPLPEWTAGAHLDIVVAPEFLRQYSMSGDPADRMTYQIGVLREETGRGGSRLLHRIFAEGRRIYISRPINHFPLDETATKTFLMGGGIGVTPMIAMAHRLHALGKPFAFHYSIKSRDQGGYLADLARMPWADRVQLHVSAEGTRADLAAVFEGYQPGWHVYTCGAAPYMEAVIAAATDAGFPETARHLEYFSVPEQPAYENHPFSLRLARSGRQIPVRADQSATDALADHGINIDVKCADGICGVCKCGLVSGTAEHRDFVLSNAQRKEAIILCQSRAAEPDGVLEVDL</sequence>
<dbReference type="PANTHER" id="PTHR47354">
    <property type="entry name" value="NADH OXIDOREDUCTASE HCR"/>
    <property type="match status" value="1"/>
</dbReference>
<evidence type="ECO:0000256" key="3">
    <source>
        <dbReference type="ARBA" id="ARBA00022723"/>
    </source>
</evidence>
<feature type="domain" description="2Fe-2S ferredoxin-type" evidence="7">
    <location>
        <begin position="985"/>
        <end position="1070"/>
    </location>
</feature>
<dbReference type="PATRIC" id="fig|1768241.3.peg.3077"/>
<dbReference type="GO" id="GO:0051537">
    <property type="term" value="F:2 iron, 2 sulfur cluster binding"/>
    <property type="evidence" value="ECO:0007669"/>
    <property type="project" value="UniProtKB-KW"/>
</dbReference>
<dbReference type="RefSeq" id="WP_068245224.1">
    <property type="nucleotide sequence ID" value="NZ_LPUY01000078.1"/>
</dbReference>
<dbReference type="CDD" id="cd06185">
    <property type="entry name" value="PDR_like"/>
    <property type="match status" value="1"/>
</dbReference>
<dbReference type="GO" id="GO:0016491">
    <property type="term" value="F:oxidoreductase activity"/>
    <property type="evidence" value="ECO:0007669"/>
    <property type="project" value="UniProtKB-KW"/>
</dbReference>
<dbReference type="GO" id="GO:0016787">
    <property type="term" value="F:hydrolase activity"/>
    <property type="evidence" value="ECO:0007669"/>
    <property type="project" value="UniProtKB-KW"/>
</dbReference>
<dbReference type="InterPro" id="IPR012675">
    <property type="entry name" value="Beta-grasp_dom_sf"/>
</dbReference>
<evidence type="ECO:0000259" key="8">
    <source>
        <dbReference type="PROSITE" id="PS51379"/>
    </source>
</evidence>
<dbReference type="InterPro" id="IPR001041">
    <property type="entry name" value="2Fe-2S_ferredoxin-type"/>
</dbReference>
<keyword evidence="5" id="KW-0408">Iron</keyword>
<protein>
    <submittedName>
        <fullName evidence="10">3-chloro-4-hydroxyphenylacetate reductive dehalogenase</fullName>
        <ecNumber evidence="10">3.8.1.-</ecNumber>
    </submittedName>
</protein>
<dbReference type="EMBL" id="LPUY01000078">
    <property type="protein sequence ID" value="KUP92118.1"/>
    <property type="molecule type" value="Genomic_DNA"/>
</dbReference>
<organism evidence="10 11">
    <name type="scientific">Tritonibacter horizontis</name>
    <dbReference type="NCBI Taxonomy" id="1768241"/>
    <lineage>
        <taxon>Bacteria</taxon>
        <taxon>Pseudomonadati</taxon>
        <taxon>Pseudomonadota</taxon>
        <taxon>Alphaproteobacteria</taxon>
        <taxon>Rhodobacterales</taxon>
        <taxon>Paracoccaceae</taxon>
        <taxon>Tritonibacter</taxon>
    </lineage>
</organism>
<dbReference type="InterPro" id="IPR036010">
    <property type="entry name" value="2Fe-2S_ferredoxin-like_sf"/>
</dbReference>
<keyword evidence="4" id="KW-0560">Oxidoreductase</keyword>
<keyword evidence="3" id="KW-0479">Metal-binding</keyword>
<feature type="domain" description="4Fe-4S ferredoxin-type" evidence="8">
    <location>
        <begin position="548"/>
        <end position="578"/>
    </location>
</feature>
<evidence type="ECO:0000313" key="10">
    <source>
        <dbReference type="EMBL" id="KUP92118.1"/>
    </source>
</evidence>
<dbReference type="Gene3D" id="2.40.30.10">
    <property type="entry name" value="Translation factors"/>
    <property type="match status" value="1"/>
</dbReference>
<evidence type="ECO:0000259" key="9">
    <source>
        <dbReference type="PROSITE" id="PS51384"/>
    </source>
</evidence>
<dbReference type="PANTHER" id="PTHR47354:SF1">
    <property type="entry name" value="CARNITINE MONOOXYGENASE REDUCTASE SUBUNIT"/>
    <property type="match status" value="1"/>
</dbReference>
<dbReference type="InterPro" id="IPR017927">
    <property type="entry name" value="FAD-bd_FR_type"/>
</dbReference>
<keyword evidence="1" id="KW-0285">Flavoprotein</keyword>
<keyword evidence="11" id="KW-1185">Reference proteome</keyword>
<dbReference type="InterPro" id="IPR017896">
    <property type="entry name" value="4Fe4S_Fe-S-bd"/>
</dbReference>
<dbReference type="AlphaFoldDB" id="A0A132BUP5"/>
<evidence type="ECO:0000256" key="4">
    <source>
        <dbReference type="ARBA" id="ARBA00023002"/>
    </source>
</evidence>
<dbReference type="Gene3D" id="3.10.20.30">
    <property type="match status" value="1"/>
</dbReference>
<comment type="caution">
    <text evidence="10">The sequence shown here is derived from an EMBL/GenBank/DDBJ whole genome shotgun (WGS) entry which is preliminary data.</text>
</comment>
<proteinExistence type="predicted"/>
<dbReference type="InterPro" id="IPR017900">
    <property type="entry name" value="4Fe4S_Fe_S_CS"/>
</dbReference>
<dbReference type="SUPFAM" id="SSF63380">
    <property type="entry name" value="Riboflavin synthase domain-like"/>
    <property type="match status" value="1"/>
</dbReference>
<dbReference type="PROSITE" id="PS00198">
    <property type="entry name" value="4FE4S_FER_1"/>
    <property type="match status" value="1"/>
</dbReference>
<dbReference type="PROSITE" id="PS51085">
    <property type="entry name" value="2FE2S_FER_2"/>
    <property type="match status" value="1"/>
</dbReference>
<evidence type="ECO:0000256" key="6">
    <source>
        <dbReference type="ARBA" id="ARBA00023014"/>
    </source>
</evidence>
<dbReference type="Proteomes" id="UP000068382">
    <property type="component" value="Unassembled WGS sequence"/>
</dbReference>
<dbReference type="OrthoDB" id="9792185at2"/>
<dbReference type="InterPro" id="IPR017938">
    <property type="entry name" value="Riboflavin_synthase-like_b-brl"/>
</dbReference>
<keyword evidence="10" id="KW-0378">Hydrolase</keyword>
<evidence type="ECO:0000256" key="1">
    <source>
        <dbReference type="ARBA" id="ARBA00022630"/>
    </source>
</evidence>
<dbReference type="PRINTS" id="PR00409">
    <property type="entry name" value="PHDIOXRDTASE"/>
</dbReference>
<feature type="domain" description="FAD-binding FR-type" evidence="9">
    <location>
        <begin position="754"/>
        <end position="856"/>
    </location>
</feature>
<dbReference type="InterPro" id="IPR006058">
    <property type="entry name" value="2Fe2S_fd_BS"/>
</dbReference>
<dbReference type="Gene3D" id="3.40.50.80">
    <property type="entry name" value="Nucleotide-binding domain of ferredoxin-NADP reductase (FNR) module"/>
    <property type="match status" value="1"/>
</dbReference>
<dbReference type="CDD" id="cd00207">
    <property type="entry name" value="fer2"/>
    <property type="match status" value="1"/>
</dbReference>